<proteinExistence type="predicted"/>
<accession>A0A1N7MKG4</accession>
<evidence type="ECO:0000313" key="1">
    <source>
        <dbReference type="EMBL" id="SIS86587.1"/>
    </source>
</evidence>
<keyword evidence="2" id="KW-1185">Reference proteome</keyword>
<reference evidence="2" key="1">
    <citation type="submission" date="2017-01" db="EMBL/GenBank/DDBJ databases">
        <authorList>
            <person name="Varghese N."/>
            <person name="Submissions S."/>
        </authorList>
    </citation>
    <scope>NUCLEOTIDE SEQUENCE [LARGE SCALE GENOMIC DNA]</scope>
    <source>
        <strain evidence="2">DSM 18017</strain>
    </source>
</reference>
<dbReference type="STRING" id="373668.SAMN05421786_102677"/>
<evidence type="ECO:0000313" key="2">
    <source>
        <dbReference type="Proteomes" id="UP000186744"/>
    </source>
</evidence>
<evidence type="ECO:0008006" key="3">
    <source>
        <dbReference type="Google" id="ProtNLM"/>
    </source>
</evidence>
<sequence length="258" mass="29669">MTKKFQIKEPCKQNWEDMQNVPDGKFCEVCTKKIWDLDRFSEKEIDEILENEKSICGKISFLKPALSSVMLALTLTSATYIQAQTNVPGVENTYQKNITISGKLISINNLKLNSGEISLVTLGKLYTAKANEEGNFTLTFPEKVLVKQNIIRIDYSVMGSNNKEFIDYTTSILQPNELLSKQNFEIEKKYVTIGAISITDPQPPDYYFFDGKKVGKRKFERIRQEHPEYKYLVFYDKVTAKELSGKGFIENLYLLYSL</sequence>
<dbReference type="EMBL" id="FTOL01000002">
    <property type="protein sequence ID" value="SIS86587.1"/>
    <property type="molecule type" value="Genomic_DNA"/>
</dbReference>
<dbReference type="AlphaFoldDB" id="A0A1N7MKG4"/>
<organism evidence="1 2">
    <name type="scientific">Chryseobacterium ureilyticum</name>
    <dbReference type="NCBI Taxonomy" id="373668"/>
    <lineage>
        <taxon>Bacteria</taxon>
        <taxon>Pseudomonadati</taxon>
        <taxon>Bacteroidota</taxon>
        <taxon>Flavobacteriia</taxon>
        <taxon>Flavobacteriales</taxon>
        <taxon>Weeksellaceae</taxon>
        <taxon>Chryseobacterium group</taxon>
        <taxon>Chryseobacterium</taxon>
    </lineage>
</organism>
<dbReference type="Proteomes" id="UP000186744">
    <property type="component" value="Unassembled WGS sequence"/>
</dbReference>
<protein>
    <recommendedName>
        <fullName evidence="3">CarboxypepD_reg-like domain-containing protein</fullName>
    </recommendedName>
</protein>
<gene>
    <name evidence="1" type="ORF">SAMN05421786_102677</name>
</gene>
<name>A0A1N7MKG4_9FLAO</name>